<dbReference type="Pfam" id="PF11760">
    <property type="entry name" value="CbiG_N"/>
    <property type="match status" value="1"/>
</dbReference>
<accession>A0A0A7FY51</accession>
<dbReference type="GO" id="GO:0009236">
    <property type="term" value="P:cobalamin biosynthetic process"/>
    <property type="evidence" value="ECO:0007669"/>
    <property type="project" value="InterPro"/>
</dbReference>
<dbReference type="Gene3D" id="3.40.50.11220">
    <property type="match status" value="1"/>
</dbReference>
<dbReference type="RefSeq" id="WP_039311027.1">
    <property type="nucleotide sequence ID" value="NZ_CP006905.1"/>
</dbReference>
<gene>
    <name evidence="3" type="ORF">U729_253</name>
</gene>
<dbReference type="Pfam" id="PF01890">
    <property type="entry name" value="CbiG_C"/>
    <property type="match status" value="1"/>
</dbReference>
<sequence length="322" mass="35828">MISIISVTEKGDEIAYKLKENFNSDIYLKSKSKDFKLDNVTKECFKKYKAIVFLSSTGIAVRAISKYLKGKDIDPAVIVVDVCNNFTISLVSGHLGGANKLTYEISNVLGNIPVITTATDNMDLIAPDILAKNNNLIIEDLKKAKVIAGRLVNKEVVYFKDDEKKIDCPKGYIETEEIKDNTVWITNSLKEKDNVLKLIRKNIILGIGCRKDTYSKKLSDFVSNVLLENNLDKRSVKLIASIDVKKNEKAILDLVKELDSKLKFYTKEEIMTVEEKYEGSAFVKATVGVSSVSEPVVDLSGGEIIIEKIKNSGMTLTVGIEK</sequence>
<dbReference type="InterPro" id="IPR038029">
    <property type="entry name" value="GbiG_N_sf"/>
</dbReference>
<dbReference type="InterPro" id="IPR002750">
    <property type="entry name" value="CobE/GbiG_C"/>
</dbReference>
<dbReference type="SUPFAM" id="SSF159664">
    <property type="entry name" value="CobE/GbiG C-terminal domain-like"/>
    <property type="match status" value="1"/>
</dbReference>
<dbReference type="NCBIfam" id="NF004466">
    <property type="entry name" value="PRK05788.1-4"/>
    <property type="match status" value="1"/>
</dbReference>
<dbReference type="KEGG" id="cbv:U729_253"/>
<feature type="domain" description="CobE/GbiG C-terminal" evidence="1">
    <location>
        <begin position="203"/>
        <end position="318"/>
    </location>
</feature>
<protein>
    <submittedName>
        <fullName evidence="3">Cobalamin synthesis G family protein</fullName>
    </submittedName>
</protein>
<dbReference type="STRING" id="1561.NPD11_2732"/>
<dbReference type="PANTHER" id="PTHR37477">
    <property type="entry name" value="COBALT-PRECORRIN-5A HYDROLASE"/>
    <property type="match status" value="1"/>
</dbReference>
<dbReference type="AlphaFoldDB" id="A0A0A7FY51"/>
<dbReference type="HOGENOM" id="CLU_028397_0_0_9"/>
<reference evidence="3 4" key="1">
    <citation type="journal article" date="2015" name="Infect. Genet. Evol.">
        <title>Genomic sequences of six botulinum neurotoxin-producing strains representing three clostridial species illustrate the mobility and diversity of botulinum neurotoxin genes.</title>
        <authorList>
            <person name="Smith T.J."/>
            <person name="Hill K.K."/>
            <person name="Xie G."/>
            <person name="Foley B.T."/>
            <person name="Williamson C.H."/>
            <person name="Foster J.T."/>
            <person name="Johnson S.L."/>
            <person name="Chertkov O."/>
            <person name="Teshima H."/>
            <person name="Gibbons H.S."/>
            <person name="Johnsky L.A."/>
            <person name="Karavis M.A."/>
            <person name="Smith L.A."/>
        </authorList>
    </citation>
    <scope>NUCLEOTIDE SEQUENCE [LARGE SCALE GENOMIC DNA]</scope>
    <source>
        <strain evidence="3">Sullivan</strain>
    </source>
</reference>
<feature type="domain" description="Cobalamin synthesis G N-terminal" evidence="2">
    <location>
        <begin position="40"/>
        <end position="120"/>
    </location>
</feature>
<dbReference type="InterPro" id="IPR052553">
    <property type="entry name" value="CbiG_hydrolase"/>
</dbReference>
<dbReference type="InterPro" id="IPR036518">
    <property type="entry name" value="CobE/GbiG_C_sf"/>
</dbReference>
<dbReference type="EMBL" id="CP006905">
    <property type="protein sequence ID" value="AIY84547.1"/>
    <property type="molecule type" value="Genomic_DNA"/>
</dbReference>
<evidence type="ECO:0000313" key="3">
    <source>
        <dbReference type="EMBL" id="AIY84547.1"/>
    </source>
</evidence>
<dbReference type="Proteomes" id="UP000030635">
    <property type="component" value="Chromosome"/>
</dbReference>
<dbReference type="Gene3D" id="3.30.420.180">
    <property type="entry name" value="CobE/GbiG C-terminal domain"/>
    <property type="match status" value="1"/>
</dbReference>
<evidence type="ECO:0000313" key="4">
    <source>
        <dbReference type="Proteomes" id="UP000030635"/>
    </source>
</evidence>
<keyword evidence="4" id="KW-1185">Reference proteome</keyword>
<dbReference type="PANTHER" id="PTHR37477:SF1">
    <property type="entry name" value="COBALT-PRECORRIN-5A HYDROLASE"/>
    <property type="match status" value="1"/>
</dbReference>
<evidence type="ECO:0000259" key="2">
    <source>
        <dbReference type="Pfam" id="PF11760"/>
    </source>
</evidence>
<dbReference type="SUPFAM" id="SSF159672">
    <property type="entry name" value="CbiG N-terminal domain-like"/>
    <property type="match status" value="1"/>
</dbReference>
<dbReference type="OrthoDB" id="9781023at2"/>
<proteinExistence type="predicted"/>
<dbReference type="eggNOG" id="COG2073">
    <property type="taxonomic scope" value="Bacteria"/>
</dbReference>
<organism evidence="3 4">
    <name type="scientific">Clostridium baratii str. Sullivan</name>
    <dbReference type="NCBI Taxonomy" id="1415775"/>
    <lineage>
        <taxon>Bacteria</taxon>
        <taxon>Bacillati</taxon>
        <taxon>Bacillota</taxon>
        <taxon>Clostridia</taxon>
        <taxon>Eubacteriales</taxon>
        <taxon>Clostridiaceae</taxon>
        <taxon>Clostridium</taxon>
    </lineage>
</organism>
<name>A0A0A7FY51_9CLOT</name>
<dbReference type="InterPro" id="IPR021744">
    <property type="entry name" value="CbiG_N"/>
</dbReference>
<evidence type="ECO:0000259" key="1">
    <source>
        <dbReference type="Pfam" id="PF01890"/>
    </source>
</evidence>